<dbReference type="RefSeq" id="WP_188445177.1">
    <property type="nucleotide sequence ID" value="NZ_BMDW01000002.1"/>
</dbReference>
<dbReference type="InterPro" id="IPR001753">
    <property type="entry name" value="Enoyl-CoA_hydra/iso"/>
</dbReference>
<keyword evidence="3" id="KW-1185">Reference proteome</keyword>
<dbReference type="CDD" id="cd06558">
    <property type="entry name" value="crotonase-like"/>
    <property type="match status" value="1"/>
</dbReference>
<sequence length="285" mass="31459">MTETLVRYEDPAPGVARIVLARADKHNAINPKMIFAVNDAFDRALADDSVKVIILAADGRNFSAGHDIAETVEMYQADMQERSPRISGWSGFNEPATHGWYAAEKEGYLESARRWRNISKPTICAVQGKCIAGALIFAWVCDIIIASKNAVFSDPVATFGMPSIEWLGHPWELGPRKAKEFLFTSDSWSADEAHRLGMVNHVVELDELADFTLAMAQKIATKPSFALKLAKEAVNKTLDIQGQMNAIDAAFYLHQLGHNQNFRLFGWGMDPTNTPALATVPKKPA</sequence>
<dbReference type="InterPro" id="IPR029045">
    <property type="entry name" value="ClpP/crotonase-like_dom_sf"/>
</dbReference>
<dbReference type="Pfam" id="PF00378">
    <property type="entry name" value="ECH_1"/>
    <property type="match status" value="2"/>
</dbReference>
<dbReference type="PANTHER" id="PTHR43802">
    <property type="entry name" value="ENOYL-COA HYDRATASE"/>
    <property type="match status" value="1"/>
</dbReference>
<proteinExistence type="inferred from homology"/>
<comment type="caution">
    <text evidence="2">The sequence shown here is derived from an EMBL/GenBank/DDBJ whole genome shotgun (WGS) entry which is preliminary data.</text>
</comment>
<dbReference type="Proteomes" id="UP000618591">
    <property type="component" value="Unassembled WGS sequence"/>
</dbReference>
<evidence type="ECO:0000256" key="1">
    <source>
        <dbReference type="ARBA" id="ARBA00005254"/>
    </source>
</evidence>
<gene>
    <name evidence="2" type="ORF">GCM10011395_04520</name>
</gene>
<dbReference type="Gene3D" id="3.90.226.10">
    <property type="entry name" value="2-enoyl-CoA Hydratase, Chain A, domain 1"/>
    <property type="match status" value="1"/>
</dbReference>
<dbReference type="PANTHER" id="PTHR43802:SF1">
    <property type="entry name" value="IP11341P-RELATED"/>
    <property type="match status" value="1"/>
</dbReference>
<dbReference type="NCBIfam" id="NF006140">
    <property type="entry name" value="PRK08290.1"/>
    <property type="match status" value="1"/>
</dbReference>
<reference evidence="3" key="1">
    <citation type="journal article" date="2019" name="Int. J. Syst. Evol. Microbiol.">
        <title>The Global Catalogue of Microorganisms (GCM) 10K type strain sequencing project: providing services to taxonomists for standard genome sequencing and annotation.</title>
        <authorList>
            <consortium name="The Broad Institute Genomics Platform"/>
            <consortium name="The Broad Institute Genome Sequencing Center for Infectious Disease"/>
            <person name="Wu L."/>
            <person name="Ma J."/>
        </authorList>
    </citation>
    <scope>NUCLEOTIDE SEQUENCE [LARGE SCALE GENOMIC DNA]</scope>
    <source>
        <strain evidence="3">CGMCC 1.10106</strain>
    </source>
</reference>
<dbReference type="EMBL" id="BMDW01000002">
    <property type="protein sequence ID" value="GGA37300.1"/>
    <property type="molecule type" value="Genomic_DNA"/>
</dbReference>
<name>A0ABQ1G5X0_9SPHN</name>
<protein>
    <submittedName>
        <fullName evidence="2">Enoyl-CoA hydratase</fullName>
    </submittedName>
</protein>
<accession>A0ABQ1G5X0</accession>
<evidence type="ECO:0000313" key="3">
    <source>
        <dbReference type="Proteomes" id="UP000618591"/>
    </source>
</evidence>
<comment type="similarity">
    <text evidence="1">Belongs to the enoyl-CoA hydratase/isomerase family.</text>
</comment>
<evidence type="ECO:0000313" key="2">
    <source>
        <dbReference type="EMBL" id="GGA37300.1"/>
    </source>
</evidence>
<organism evidence="2 3">
    <name type="scientific">Sphingomonas psychrolutea</name>
    <dbReference type="NCBI Taxonomy" id="1259676"/>
    <lineage>
        <taxon>Bacteria</taxon>
        <taxon>Pseudomonadati</taxon>
        <taxon>Pseudomonadota</taxon>
        <taxon>Alphaproteobacteria</taxon>
        <taxon>Sphingomonadales</taxon>
        <taxon>Sphingomonadaceae</taxon>
        <taxon>Sphingomonas</taxon>
    </lineage>
</organism>
<dbReference type="SUPFAM" id="SSF52096">
    <property type="entry name" value="ClpP/crotonase"/>
    <property type="match status" value="1"/>
</dbReference>